<proteinExistence type="predicted"/>
<dbReference type="Proteomes" id="UP000320585">
    <property type="component" value="Chromosome"/>
</dbReference>
<evidence type="ECO:0000313" key="3">
    <source>
        <dbReference type="EMBL" id="BBK25079.1"/>
    </source>
</evidence>
<evidence type="ECO:0000256" key="1">
    <source>
        <dbReference type="SAM" id="MobiDB-lite"/>
    </source>
</evidence>
<evidence type="ECO:0000256" key="2">
    <source>
        <dbReference type="SAM" id="SignalP"/>
    </source>
</evidence>
<keyword evidence="4" id="KW-1185">Reference proteome</keyword>
<protein>
    <recommendedName>
        <fullName evidence="5">DUF4309 domain-containing protein</fullName>
    </recommendedName>
</protein>
<dbReference type="RefSeq" id="WP_143332514.1">
    <property type="nucleotide sequence ID" value="NZ_AP019697.1"/>
</dbReference>
<name>A0A8D4UUC8_9FIRM</name>
<reference evidence="4" key="1">
    <citation type="submission" date="2019-05" db="EMBL/GenBank/DDBJ databases">
        <title>Complete genome sequencing of Dialister sp. strain 5BBH33.</title>
        <authorList>
            <person name="Sakamoto M."/>
            <person name="Murakami T."/>
            <person name="Mori H."/>
        </authorList>
    </citation>
    <scope>NUCLEOTIDE SEQUENCE [LARGE SCALE GENOMIC DNA]</scope>
    <source>
        <strain evidence="4">5BBH33</strain>
    </source>
</reference>
<sequence length="381" mass="42018">MNKLKSGILLAYAILAMSAPAVLAAQPADADNQTAGAALVNMDSRNDKEASKDRSGSDKTSSETDHDTLIPVDSDMLSDADFSVNGIGLDSTVDSVKAKLYNPDSAISRGIYDEYNWKGISVEALKPFLNKYVNRKDLSIGSQIKHTGISKIVITSDSIKTARGVTAGMNRESVLRKYGRPDKVLWKKFDDSFCLVYKKENNILAFNLNNDTISSIDISRGNSGTYEIRPSEYAVPSSKSPLSANDFDIAGLKLGDALSSDDQENWVKKVSNAVEEMWYYSGYTVKATKQNKLIETLFLTDNQMLTSRGLSKGDDVTTAELLYGKPDKIELDLRNGTPYVIYIYFSKGLKNIFAVYIKEDKVDSVMCAKNPQYTKQSNQSL</sequence>
<accession>A0A8D4UUC8</accession>
<dbReference type="GeneID" id="92716229"/>
<keyword evidence="2" id="KW-0732">Signal</keyword>
<dbReference type="EMBL" id="AP019697">
    <property type="protein sequence ID" value="BBK25079.1"/>
    <property type="molecule type" value="Genomic_DNA"/>
</dbReference>
<organism evidence="3 4">
    <name type="scientific">Dialister hominis</name>
    <dbReference type="NCBI Taxonomy" id="2582419"/>
    <lineage>
        <taxon>Bacteria</taxon>
        <taxon>Bacillati</taxon>
        <taxon>Bacillota</taxon>
        <taxon>Negativicutes</taxon>
        <taxon>Veillonellales</taxon>
        <taxon>Veillonellaceae</taxon>
        <taxon>Dialister</taxon>
    </lineage>
</organism>
<dbReference type="AlphaFoldDB" id="A0A8D4UUC8"/>
<feature type="chain" id="PRO_5039084684" description="DUF4309 domain-containing protein" evidence="2">
    <location>
        <begin position="25"/>
        <end position="381"/>
    </location>
</feature>
<feature type="compositionally biased region" description="Basic and acidic residues" evidence="1">
    <location>
        <begin position="44"/>
        <end position="68"/>
    </location>
</feature>
<gene>
    <name evidence="3" type="ORF">Dia5BBH33_10140</name>
</gene>
<dbReference type="KEGG" id="dho:Dia5BBH33_10140"/>
<feature type="region of interest" description="Disordered" evidence="1">
    <location>
        <begin position="40"/>
        <end position="71"/>
    </location>
</feature>
<feature type="signal peptide" evidence="2">
    <location>
        <begin position="1"/>
        <end position="24"/>
    </location>
</feature>
<dbReference type="OrthoDB" id="1627708at2"/>
<evidence type="ECO:0000313" key="4">
    <source>
        <dbReference type="Proteomes" id="UP000320585"/>
    </source>
</evidence>
<evidence type="ECO:0008006" key="5">
    <source>
        <dbReference type="Google" id="ProtNLM"/>
    </source>
</evidence>